<dbReference type="PANTHER" id="PTHR43611:SF3">
    <property type="entry name" value="FLAVIN MONONUCLEOTIDE HYDROLASE 1, CHLOROPLATIC"/>
    <property type="match status" value="1"/>
</dbReference>
<evidence type="ECO:0000313" key="2">
    <source>
        <dbReference type="Proteomes" id="UP000256269"/>
    </source>
</evidence>
<dbReference type="RefSeq" id="WP_116172061.1">
    <property type="nucleotide sequence ID" value="NZ_CP144375.1"/>
</dbReference>
<dbReference type="AlphaFoldDB" id="A0A3E0IA97"/>
<dbReference type="GO" id="GO:0016787">
    <property type="term" value="F:hydrolase activity"/>
    <property type="evidence" value="ECO:0007669"/>
    <property type="project" value="UniProtKB-KW"/>
</dbReference>
<dbReference type="SUPFAM" id="SSF56784">
    <property type="entry name" value="HAD-like"/>
    <property type="match status" value="1"/>
</dbReference>
<dbReference type="InterPro" id="IPR036412">
    <property type="entry name" value="HAD-like_sf"/>
</dbReference>
<dbReference type="InterPro" id="IPR006439">
    <property type="entry name" value="HAD-SF_hydro_IA"/>
</dbReference>
<accession>A0A3E0IA97</accession>
<proteinExistence type="predicted"/>
<evidence type="ECO:0000313" key="1">
    <source>
        <dbReference type="EMBL" id="REH55075.1"/>
    </source>
</evidence>
<sequence>MNPWLVFDYGGVISLHTQAIPAMAARVGATLEAFEPGYWSERDAYDRGCPDIDYWRAVCAHVGVDVDSALSDELTRLDIEGWLSTDDKTVKLLGQLAGMGARLALLSNAPSSFGRVAERQPWAERFTHLVFSGDLRLAKPDAEFYAALFGKLGARAADCLFVDDRQVNVDGALAVGMPAHLWTSADELATTLVRFATCS</sequence>
<dbReference type="PRINTS" id="PR00413">
    <property type="entry name" value="HADHALOGNASE"/>
</dbReference>
<dbReference type="PANTHER" id="PTHR43611">
    <property type="entry name" value="ALPHA-D-GLUCOSE 1-PHOSPHATE PHOSPHATASE"/>
    <property type="match status" value="1"/>
</dbReference>
<reference evidence="1 2" key="1">
    <citation type="submission" date="2018-08" db="EMBL/GenBank/DDBJ databases">
        <title>Genomic Encyclopedia of Archaeal and Bacterial Type Strains, Phase II (KMG-II): from individual species to whole genera.</title>
        <authorList>
            <person name="Goeker M."/>
        </authorList>
    </citation>
    <scope>NUCLEOTIDE SEQUENCE [LARGE SCALE GENOMIC DNA]</scope>
    <source>
        <strain evidence="1 2">DSM 45791</strain>
    </source>
</reference>
<name>A0A3E0IA97_9PSEU</name>
<dbReference type="Gene3D" id="3.40.50.1000">
    <property type="entry name" value="HAD superfamily/HAD-like"/>
    <property type="match status" value="1"/>
</dbReference>
<keyword evidence="2" id="KW-1185">Reference proteome</keyword>
<dbReference type="InterPro" id="IPR023214">
    <property type="entry name" value="HAD_sf"/>
</dbReference>
<dbReference type="Proteomes" id="UP000256269">
    <property type="component" value="Unassembled WGS sequence"/>
</dbReference>
<comment type="caution">
    <text evidence="1">The sequence shown here is derived from an EMBL/GenBank/DDBJ whole genome shotgun (WGS) entry which is preliminary data.</text>
</comment>
<organism evidence="1 2">
    <name type="scientific">Kutzneria buriramensis</name>
    <dbReference type="NCBI Taxonomy" id="1045776"/>
    <lineage>
        <taxon>Bacteria</taxon>
        <taxon>Bacillati</taxon>
        <taxon>Actinomycetota</taxon>
        <taxon>Actinomycetes</taxon>
        <taxon>Pseudonocardiales</taxon>
        <taxon>Pseudonocardiaceae</taxon>
        <taxon>Kutzneria</taxon>
    </lineage>
</organism>
<dbReference type="EMBL" id="QUNO01000001">
    <property type="protein sequence ID" value="REH55075.1"/>
    <property type="molecule type" value="Genomic_DNA"/>
</dbReference>
<dbReference type="OrthoDB" id="9797415at2"/>
<dbReference type="NCBIfam" id="TIGR01509">
    <property type="entry name" value="HAD-SF-IA-v3"/>
    <property type="match status" value="1"/>
</dbReference>
<dbReference type="Pfam" id="PF00702">
    <property type="entry name" value="Hydrolase"/>
    <property type="match status" value="1"/>
</dbReference>
<gene>
    <name evidence="1" type="ORF">BCF44_10191</name>
</gene>
<keyword evidence="1" id="KW-0378">Hydrolase</keyword>
<protein>
    <submittedName>
        <fullName evidence="1">Putative hydrolase of the HAD superfamily</fullName>
    </submittedName>
</protein>